<dbReference type="EMBL" id="AJWZ01005091">
    <property type="protein sequence ID" value="EKC63548.1"/>
    <property type="molecule type" value="Genomic_DNA"/>
</dbReference>
<name>K1T122_9ZZZZ</name>
<comment type="caution">
    <text evidence="2">The sequence shown here is derived from an EMBL/GenBank/DDBJ whole genome shotgun (WGS) entry which is preliminary data.</text>
</comment>
<organism evidence="2">
    <name type="scientific">human gut metagenome</name>
    <dbReference type="NCBI Taxonomy" id="408170"/>
    <lineage>
        <taxon>unclassified sequences</taxon>
        <taxon>metagenomes</taxon>
        <taxon>organismal metagenomes</taxon>
    </lineage>
</organism>
<sequence length="23" mass="2620">MRKGKNEKSEKKVAPNKNAYIEG</sequence>
<evidence type="ECO:0000313" key="2">
    <source>
        <dbReference type="EMBL" id="EKC63548.1"/>
    </source>
</evidence>
<feature type="region of interest" description="Disordered" evidence="1">
    <location>
        <begin position="1"/>
        <end position="23"/>
    </location>
</feature>
<gene>
    <name evidence="2" type="ORF">OBE_07410</name>
</gene>
<feature type="non-terminal residue" evidence="2">
    <location>
        <position position="23"/>
    </location>
</feature>
<reference evidence="2" key="1">
    <citation type="journal article" date="2013" name="Environ. Microbiol.">
        <title>Microbiota from the distal guts of lean and obese adolescents exhibit partial functional redundancy besides clear differences in community structure.</title>
        <authorList>
            <person name="Ferrer M."/>
            <person name="Ruiz A."/>
            <person name="Lanza F."/>
            <person name="Haange S.B."/>
            <person name="Oberbach A."/>
            <person name="Till H."/>
            <person name="Bargiela R."/>
            <person name="Campoy C."/>
            <person name="Segura M.T."/>
            <person name="Richter M."/>
            <person name="von Bergen M."/>
            <person name="Seifert J."/>
            <person name="Suarez A."/>
        </authorList>
    </citation>
    <scope>NUCLEOTIDE SEQUENCE</scope>
</reference>
<dbReference type="AlphaFoldDB" id="K1T122"/>
<accession>K1T122</accession>
<feature type="compositionally biased region" description="Basic and acidic residues" evidence="1">
    <location>
        <begin position="1"/>
        <end position="13"/>
    </location>
</feature>
<protein>
    <submittedName>
        <fullName evidence="2">Uncharacterized protein</fullName>
    </submittedName>
</protein>
<proteinExistence type="predicted"/>
<evidence type="ECO:0000256" key="1">
    <source>
        <dbReference type="SAM" id="MobiDB-lite"/>
    </source>
</evidence>